<dbReference type="InterPro" id="IPR039421">
    <property type="entry name" value="Type_1_exporter"/>
</dbReference>
<dbReference type="Gene3D" id="3.40.50.300">
    <property type="entry name" value="P-loop containing nucleotide triphosphate hydrolases"/>
    <property type="match status" value="1"/>
</dbReference>
<dbReference type="Proteomes" id="UP000176562">
    <property type="component" value="Chromosome"/>
</dbReference>
<keyword evidence="6 7" id="KW-0472">Membrane</keyword>
<proteinExistence type="predicted"/>
<dbReference type="SUPFAM" id="SSF90123">
    <property type="entry name" value="ABC transporter transmembrane region"/>
    <property type="match status" value="1"/>
</dbReference>
<evidence type="ECO:0000256" key="4">
    <source>
        <dbReference type="ARBA" id="ARBA00022840"/>
    </source>
</evidence>
<dbReference type="CDD" id="cd18584">
    <property type="entry name" value="ABC_6TM_AarD_CydD"/>
    <property type="match status" value="1"/>
</dbReference>
<reference evidence="10 11" key="1">
    <citation type="submission" date="2016-10" db="EMBL/GenBank/DDBJ databases">
        <title>Rhodobacter sp. LPB0142, isolated from sea water.</title>
        <authorList>
            <person name="Kim E."/>
            <person name="Yi H."/>
        </authorList>
    </citation>
    <scope>NUCLEOTIDE SEQUENCE [LARGE SCALE GENOMIC DNA]</scope>
    <source>
        <strain evidence="10 11">LPB0142</strain>
    </source>
</reference>
<dbReference type="Gene3D" id="1.20.1560.10">
    <property type="entry name" value="ABC transporter type 1, transmembrane domain"/>
    <property type="match status" value="1"/>
</dbReference>
<feature type="transmembrane region" description="Helical" evidence="7">
    <location>
        <begin position="239"/>
        <end position="266"/>
    </location>
</feature>
<dbReference type="KEGG" id="rhp:LPB142_11915"/>
<dbReference type="Pfam" id="PF00005">
    <property type="entry name" value="ABC_tran"/>
    <property type="match status" value="1"/>
</dbReference>
<dbReference type="PROSITE" id="PS50929">
    <property type="entry name" value="ABC_TM1F"/>
    <property type="match status" value="1"/>
</dbReference>
<evidence type="ECO:0008006" key="12">
    <source>
        <dbReference type="Google" id="ProtNLM"/>
    </source>
</evidence>
<dbReference type="InterPro" id="IPR027417">
    <property type="entry name" value="P-loop_NTPase"/>
</dbReference>
<evidence type="ECO:0000256" key="1">
    <source>
        <dbReference type="ARBA" id="ARBA00004651"/>
    </source>
</evidence>
<sequence length="556" mass="56062">MPRTARPLDRLAAPVAPRLGRAAGLSVLAALVWPFQAALIALALGGLVAPQGARLAPLTAALGFLALAALRAGLEALAQRRAEEAALDLVETTRAGLLRAAARQQPGAEALSPASLAALAGEKAALLAPWAARFRPAMARARWVPALYLALALSQSWVVALIFAIAGPLIPLFMALVGMAAEDAARRQMGEIGSLSSLAVDRIAAITDLRLLGATARARTDLAQAAETLRTRTMAVLRVAFLSSTVLELFAALGVALVAVYVGFALLGEIRFGAWGGPLSAPAGIFLLLIAPEFFQPLRDLASAWHDRAAAIAVADELSGAQTALAAARPILGQGAPAAAFAPAPLAWTGLRAAPAPGAAALSFPDGAVAPGEAVALTGPSGAGKSTLLAVLAGLIEAQAGTVRWGATPLTDASADGLRAGLAFVPQAPRFPDAPLGAAIALGRPGDLAAALAAAQASEIVAALPGGLAARLGELGGGVSGGEARRFALARAHLAQPALVLADEPTADLDPETARAVTESLLALRARGAGLLIATHDPALIARLDREIALTPEGRP</sequence>
<gene>
    <name evidence="10" type="ORF">LPB142_11915</name>
</gene>
<name>A0A1D9MDR0_9RHOB</name>
<evidence type="ECO:0000313" key="11">
    <source>
        <dbReference type="Proteomes" id="UP000176562"/>
    </source>
</evidence>
<organism evidence="10 11">
    <name type="scientific">Rhodobacter xanthinilyticus</name>
    <dbReference type="NCBI Taxonomy" id="1850250"/>
    <lineage>
        <taxon>Bacteria</taxon>
        <taxon>Pseudomonadati</taxon>
        <taxon>Pseudomonadota</taxon>
        <taxon>Alphaproteobacteria</taxon>
        <taxon>Rhodobacterales</taxon>
        <taxon>Rhodobacter group</taxon>
        <taxon>Rhodobacter</taxon>
    </lineage>
</organism>
<dbReference type="PANTHER" id="PTHR24221">
    <property type="entry name" value="ATP-BINDING CASSETTE SUB-FAMILY B"/>
    <property type="match status" value="1"/>
</dbReference>
<evidence type="ECO:0000259" key="9">
    <source>
        <dbReference type="PROSITE" id="PS50929"/>
    </source>
</evidence>
<evidence type="ECO:0000259" key="8">
    <source>
        <dbReference type="PROSITE" id="PS50893"/>
    </source>
</evidence>
<evidence type="ECO:0000256" key="3">
    <source>
        <dbReference type="ARBA" id="ARBA00022741"/>
    </source>
</evidence>
<feature type="domain" description="ABC transporter" evidence="8">
    <location>
        <begin position="346"/>
        <end position="555"/>
    </location>
</feature>
<dbReference type="GO" id="GO:0005886">
    <property type="term" value="C:plasma membrane"/>
    <property type="evidence" value="ECO:0007669"/>
    <property type="project" value="UniProtKB-SubCell"/>
</dbReference>
<dbReference type="SMART" id="SM00382">
    <property type="entry name" value="AAA"/>
    <property type="match status" value="1"/>
</dbReference>
<dbReference type="STRING" id="1850250.LPB142_11915"/>
<dbReference type="InterPro" id="IPR003439">
    <property type="entry name" value="ABC_transporter-like_ATP-bd"/>
</dbReference>
<evidence type="ECO:0000256" key="6">
    <source>
        <dbReference type="ARBA" id="ARBA00023136"/>
    </source>
</evidence>
<keyword evidence="3" id="KW-0547">Nucleotide-binding</keyword>
<dbReference type="EMBL" id="CP017781">
    <property type="protein sequence ID" value="AOZ69943.1"/>
    <property type="molecule type" value="Genomic_DNA"/>
</dbReference>
<dbReference type="Pfam" id="PF00664">
    <property type="entry name" value="ABC_membrane"/>
    <property type="match status" value="1"/>
</dbReference>
<feature type="transmembrane region" description="Helical" evidence="7">
    <location>
        <begin position="27"/>
        <end position="49"/>
    </location>
</feature>
<evidence type="ECO:0000256" key="5">
    <source>
        <dbReference type="ARBA" id="ARBA00022989"/>
    </source>
</evidence>
<dbReference type="RefSeq" id="WP_071166505.1">
    <property type="nucleotide sequence ID" value="NZ_CP017781.1"/>
</dbReference>
<keyword evidence="11" id="KW-1185">Reference proteome</keyword>
<dbReference type="InterPro" id="IPR003593">
    <property type="entry name" value="AAA+_ATPase"/>
</dbReference>
<dbReference type="SUPFAM" id="SSF52540">
    <property type="entry name" value="P-loop containing nucleoside triphosphate hydrolases"/>
    <property type="match status" value="1"/>
</dbReference>
<keyword evidence="4" id="KW-0067">ATP-binding</keyword>
<keyword evidence="2 7" id="KW-0812">Transmembrane</keyword>
<dbReference type="GO" id="GO:0016887">
    <property type="term" value="F:ATP hydrolysis activity"/>
    <property type="evidence" value="ECO:0007669"/>
    <property type="project" value="InterPro"/>
</dbReference>
<evidence type="ECO:0000256" key="7">
    <source>
        <dbReference type="SAM" id="Phobius"/>
    </source>
</evidence>
<accession>A0A1D9MDR0</accession>
<dbReference type="PANTHER" id="PTHR24221:SF590">
    <property type="entry name" value="COMPONENT LINKED WITH THE ASSEMBLY OF CYTOCHROME' TRANSPORT TRANSMEMBRANE ATP-BINDING PROTEIN ABC TRANSPORTER CYDD-RELATED"/>
    <property type="match status" value="1"/>
</dbReference>
<dbReference type="InterPro" id="IPR011527">
    <property type="entry name" value="ABC1_TM_dom"/>
</dbReference>
<dbReference type="GO" id="GO:0005524">
    <property type="term" value="F:ATP binding"/>
    <property type="evidence" value="ECO:0007669"/>
    <property type="project" value="UniProtKB-KW"/>
</dbReference>
<feature type="domain" description="ABC transmembrane type-1" evidence="9">
    <location>
        <begin position="22"/>
        <end position="310"/>
    </location>
</feature>
<evidence type="ECO:0000313" key="10">
    <source>
        <dbReference type="EMBL" id="AOZ69943.1"/>
    </source>
</evidence>
<protein>
    <recommendedName>
        <fullName evidence="12">Thiol reductant ABC exporter subunit CydD</fullName>
    </recommendedName>
</protein>
<comment type="subcellular location">
    <subcellularLocation>
        <location evidence="1">Cell membrane</location>
        <topology evidence="1">Multi-pass membrane protein</topology>
    </subcellularLocation>
</comment>
<dbReference type="InterPro" id="IPR036640">
    <property type="entry name" value="ABC1_TM_sf"/>
</dbReference>
<evidence type="ECO:0000256" key="2">
    <source>
        <dbReference type="ARBA" id="ARBA00022692"/>
    </source>
</evidence>
<keyword evidence="5 7" id="KW-1133">Transmembrane helix</keyword>
<dbReference type="PROSITE" id="PS50893">
    <property type="entry name" value="ABC_TRANSPORTER_2"/>
    <property type="match status" value="1"/>
</dbReference>
<dbReference type="AlphaFoldDB" id="A0A1D9MDR0"/>
<dbReference type="GO" id="GO:0140359">
    <property type="term" value="F:ABC-type transporter activity"/>
    <property type="evidence" value="ECO:0007669"/>
    <property type="project" value="InterPro"/>
</dbReference>